<evidence type="ECO:0000313" key="1">
    <source>
        <dbReference type="Proteomes" id="UP000887564"/>
    </source>
</evidence>
<accession>A0A914R967</accession>
<reference evidence="2" key="1">
    <citation type="submission" date="2022-11" db="UniProtKB">
        <authorList>
            <consortium name="WormBaseParasite"/>
        </authorList>
    </citation>
    <scope>IDENTIFICATION</scope>
</reference>
<dbReference type="WBParaSite" id="PEQ_0000124501-mRNA-1">
    <property type="protein sequence ID" value="PEQ_0000124501-mRNA-1"/>
    <property type="gene ID" value="PEQ_0000124501"/>
</dbReference>
<sequence length="90" mass="10081">MLRLQWNATSQVRNFWCFEESSIVIEMYVCDCIGIPAAVLNFCSSFGDSIEASERGRLCSDKACTHFTIVGLHSPHISLKCIQKHMLAIA</sequence>
<dbReference type="AlphaFoldDB" id="A0A914R967"/>
<keyword evidence="1" id="KW-1185">Reference proteome</keyword>
<protein>
    <submittedName>
        <fullName evidence="2">Uncharacterized protein</fullName>
    </submittedName>
</protein>
<dbReference type="Proteomes" id="UP000887564">
    <property type="component" value="Unplaced"/>
</dbReference>
<name>A0A914R967_PAREQ</name>
<proteinExistence type="predicted"/>
<evidence type="ECO:0000313" key="2">
    <source>
        <dbReference type="WBParaSite" id="PEQ_0000124501-mRNA-1"/>
    </source>
</evidence>
<organism evidence="1 2">
    <name type="scientific">Parascaris equorum</name>
    <name type="common">Equine roundworm</name>
    <dbReference type="NCBI Taxonomy" id="6256"/>
    <lineage>
        <taxon>Eukaryota</taxon>
        <taxon>Metazoa</taxon>
        <taxon>Ecdysozoa</taxon>
        <taxon>Nematoda</taxon>
        <taxon>Chromadorea</taxon>
        <taxon>Rhabditida</taxon>
        <taxon>Spirurina</taxon>
        <taxon>Ascaridomorpha</taxon>
        <taxon>Ascaridoidea</taxon>
        <taxon>Ascarididae</taxon>
        <taxon>Parascaris</taxon>
    </lineage>
</organism>